<dbReference type="GO" id="GO:0009423">
    <property type="term" value="P:chorismate biosynthetic process"/>
    <property type="evidence" value="ECO:0007669"/>
    <property type="project" value="UniProtKB-ARBA"/>
</dbReference>
<gene>
    <name evidence="23" type="ORF">PPROV_000661200</name>
</gene>
<dbReference type="InterPro" id="IPR016037">
    <property type="entry name" value="DHQ_synth_AroB"/>
</dbReference>
<dbReference type="CDD" id="cd08195">
    <property type="entry name" value="DHQS"/>
    <property type="match status" value="1"/>
</dbReference>
<keyword evidence="10" id="KW-0963">Cytoplasm</keyword>
<dbReference type="HAMAP" id="MF_00110">
    <property type="entry name" value="DHQ_synthase"/>
    <property type="match status" value="1"/>
</dbReference>
<reference evidence="23" key="1">
    <citation type="submission" date="2020-10" db="EMBL/GenBank/DDBJ databases">
        <title>Unveiling of a novel bifunctional photoreceptor, Dualchrome1, isolated from a cosmopolitan green alga.</title>
        <authorList>
            <person name="Suzuki S."/>
            <person name="Kawachi M."/>
        </authorList>
    </citation>
    <scope>NUCLEOTIDE SEQUENCE</scope>
    <source>
        <strain evidence="23">NIES 2893</strain>
    </source>
</reference>
<keyword evidence="14" id="KW-0862">Zinc</keyword>
<comment type="catalytic activity">
    <reaction evidence="1">
        <text>7-phospho-2-dehydro-3-deoxy-D-arabino-heptonate = 3-dehydroquinate + phosphate</text>
        <dbReference type="Rhea" id="RHEA:21968"/>
        <dbReference type="ChEBI" id="CHEBI:32364"/>
        <dbReference type="ChEBI" id="CHEBI:43474"/>
        <dbReference type="ChEBI" id="CHEBI:58394"/>
        <dbReference type="EC" id="4.2.3.4"/>
    </reaction>
</comment>
<evidence type="ECO:0000256" key="17">
    <source>
        <dbReference type="ARBA" id="ARBA00023239"/>
    </source>
</evidence>
<dbReference type="EC" id="4.2.3.4" evidence="8"/>
<keyword evidence="24" id="KW-1185">Reference proteome</keyword>
<feature type="domain" description="3-dehydroquinate synthase N-terminal" evidence="21">
    <location>
        <begin position="73"/>
        <end position="184"/>
    </location>
</feature>
<dbReference type="GO" id="GO:0009507">
    <property type="term" value="C:chloroplast"/>
    <property type="evidence" value="ECO:0007669"/>
    <property type="project" value="UniProtKB-SubCell"/>
</dbReference>
<evidence type="ECO:0000256" key="5">
    <source>
        <dbReference type="ARBA" id="ARBA00004496"/>
    </source>
</evidence>
<keyword evidence="18" id="KW-0170">Cobalt</keyword>
<keyword evidence="16" id="KW-0057">Aromatic amino acid biosynthesis</keyword>
<comment type="cofactor">
    <cofactor evidence="3">
        <name>Co(2+)</name>
        <dbReference type="ChEBI" id="CHEBI:48828"/>
    </cofactor>
</comment>
<dbReference type="InterPro" id="IPR056179">
    <property type="entry name" value="DHQS_C"/>
</dbReference>
<dbReference type="Gene3D" id="3.40.50.1970">
    <property type="match status" value="1"/>
</dbReference>
<evidence type="ECO:0000256" key="14">
    <source>
        <dbReference type="ARBA" id="ARBA00022833"/>
    </source>
</evidence>
<dbReference type="GO" id="GO:0003856">
    <property type="term" value="F:3-dehydroquinate synthase activity"/>
    <property type="evidence" value="ECO:0007669"/>
    <property type="project" value="UniProtKB-EC"/>
</dbReference>
<dbReference type="FunFam" id="3.40.50.1970:FF:000001">
    <property type="entry name" value="3-dehydroquinate synthase"/>
    <property type="match status" value="1"/>
</dbReference>
<evidence type="ECO:0000256" key="15">
    <source>
        <dbReference type="ARBA" id="ARBA00023027"/>
    </source>
</evidence>
<dbReference type="GO" id="GO:0046872">
    <property type="term" value="F:metal ion binding"/>
    <property type="evidence" value="ECO:0007669"/>
    <property type="project" value="UniProtKB-KW"/>
</dbReference>
<dbReference type="GO" id="GO:0008652">
    <property type="term" value="P:amino acid biosynthetic process"/>
    <property type="evidence" value="ECO:0007669"/>
    <property type="project" value="UniProtKB-KW"/>
</dbReference>
<comment type="subcellular location">
    <subcellularLocation>
        <location evidence="5">Cytoplasm</location>
    </subcellularLocation>
    <subcellularLocation>
        <location evidence="4">Plastid</location>
        <location evidence="4">Chloroplast</location>
    </subcellularLocation>
</comment>
<dbReference type="Pfam" id="PF24621">
    <property type="entry name" value="DHQS_C"/>
    <property type="match status" value="1"/>
</dbReference>
<evidence type="ECO:0000256" key="2">
    <source>
        <dbReference type="ARBA" id="ARBA00001911"/>
    </source>
</evidence>
<dbReference type="EMBL" id="BNJQ01000018">
    <property type="protein sequence ID" value="GHP07870.1"/>
    <property type="molecule type" value="Genomic_DNA"/>
</dbReference>
<evidence type="ECO:0000313" key="23">
    <source>
        <dbReference type="EMBL" id="GHP07870.1"/>
    </source>
</evidence>
<dbReference type="GO" id="GO:0009073">
    <property type="term" value="P:aromatic amino acid family biosynthetic process"/>
    <property type="evidence" value="ECO:0007669"/>
    <property type="project" value="UniProtKB-KW"/>
</dbReference>
<proteinExistence type="inferred from homology"/>
<dbReference type="OrthoDB" id="197068at2759"/>
<dbReference type="InterPro" id="IPR050071">
    <property type="entry name" value="Dehydroquinate_synthase"/>
</dbReference>
<dbReference type="GO" id="GO:0000166">
    <property type="term" value="F:nucleotide binding"/>
    <property type="evidence" value="ECO:0007669"/>
    <property type="project" value="UniProtKB-KW"/>
</dbReference>
<dbReference type="SUPFAM" id="SSF56796">
    <property type="entry name" value="Dehydroquinate synthase-like"/>
    <property type="match status" value="1"/>
</dbReference>
<evidence type="ECO:0000256" key="8">
    <source>
        <dbReference type="ARBA" id="ARBA00013031"/>
    </source>
</evidence>
<comment type="caution">
    <text evidence="23">The sequence shown here is derived from an EMBL/GenBank/DDBJ whole genome shotgun (WGS) entry which is preliminary data.</text>
</comment>
<evidence type="ECO:0000259" key="21">
    <source>
        <dbReference type="Pfam" id="PF01761"/>
    </source>
</evidence>
<keyword evidence="13" id="KW-0547">Nucleotide-binding</keyword>
<dbReference type="PIRSF" id="PIRSF001455">
    <property type="entry name" value="DHQ_synth"/>
    <property type="match status" value="1"/>
</dbReference>
<dbReference type="AlphaFoldDB" id="A0A830HQ02"/>
<evidence type="ECO:0000256" key="9">
    <source>
        <dbReference type="ARBA" id="ARBA00017684"/>
    </source>
</evidence>
<evidence type="ECO:0000259" key="22">
    <source>
        <dbReference type="Pfam" id="PF24621"/>
    </source>
</evidence>
<keyword evidence="15" id="KW-0520">NAD</keyword>
<dbReference type="InterPro" id="IPR030960">
    <property type="entry name" value="DHQS/DOIS_N"/>
</dbReference>
<comment type="pathway">
    <text evidence="6">Metabolic intermediate biosynthesis; chorismate biosynthesis; chorismate from D-erythrose 4-phosphate and phosphoenolpyruvate: step 2/7.</text>
</comment>
<comment type="function">
    <text evidence="19">Catalyzes the second step in the shikimate pathway.</text>
</comment>
<dbReference type="NCBIfam" id="TIGR01357">
    <property type="entry name" value="aroB"/>
    <property type="match status" value="1"/>
</dbReference>
<dbReference type="InterPro" id="IPR030963">
    <property type="entry name" value="DHQ_synth_fam"/>
</dbReference>
<evidence type="ECO:0000256" key="18">
    <source>
        <dbReference type="ARBA" id="ARBA00023285"/>
    </source>
</evidence>
<evidence type="ECO:0000256" key="12">
    <source>
        <dbReference type="ARBA" id="ARBA00022723"/>
    </source>
</evidence>
<evidence type="ECO:0000256" key="7">
    <source>
        <dbReference type="ARBA" id="ARBA00005412"/>
    </source>
</evidence>
<name>A0A830HQ02_9CHLO</name>
<evidence type="ECO:0000256" key="1">
    <source>
        <dbReference type="ARBA" id="ARBA00001393"/>
    </source>
</evidence>
<evidence type="ECO:0000256" key="11">
    <source>
        <dbReference type="ARBA" id="ARBA00022605"/>
    </source>
</evidence>
<evidence type="ECO:0000256" key="20">
    <source>
        <dbReference type="ARBA" id="ARBA00068623"/>
    </source>
</evidence>
<dbReference type="Proteomes" id="UP000660262">
    <property type="component" value="Unassembled WGS sequence"/>
</dbReference>
<organism evidence="23 24">
    <name type="scientific">Pycnococcus provasolii</name>
    <dbReference type="NCBI Taxonomy" id="41880"/>
    <lineage>
        <taxon>Eukaryota</taxon>
        <taxon>Viridiplantae</taxon>
        <taxon>Chlorophyta</taxon>
        <taxon>Pseudoscourfieldiophyceae</taxon>
        <taxon>Pseudoscourfieldiales</taxon>
        <taxon>Pycnococcaceae</taxon>
        <taxon>Pycnococcus</taxon>
    </lineage>
</organism>
<dbReference type="Pfam" id="PF01761">
    <property type="entry name" value="DHQ_synthase"/>
    <property type="match status" value="1"/>
</dbReference>
<keyword evidence="17" id="KW-0456">Lyase</keyword>
<accession>A0A830HQ02</accession>
<sequence length="367" mass="39667">MLKAEIHATVDVPLGDRTYPIYVGTNLLLSQTWTKHVKGKSAIVVTNETIAPLWLDQCVAALEEAGKDVATAILPDGEEFKTLETMNLIFDEALKKRLDRKTTMVALGGGVIGDVTGFAASCYQRGVEFVQVPTTTMALVDSSVGGKTAVNHALGKNMIGAFYQPQCVVADTTTLTTLPQRELVSGYAEAVKYGLIRDAPFFDWLEENVQALLDREPEAMAYLVERSCINKAEVVSQDEKEGGVRASLNLGHTFGHAIENGLGYGEWLHGEAVSAGMVMAADMSVRLGWIEPSILERTKALLEAFGTPTVPPKGRITVEQYKALMSVDKKADAGKIVLVLLKGELGNFVITSDFDPAVLDEVLADYA</sequence>
<keyword evidence="12" id="KW-0479">Metal-binding</keyword>
<dbReference type="FunFam" id="1.20.1090.10:FF:000002">
    <property type="entry name" value="3-dehydroquinate synthase"/>
    <property type="match status" value="1"/>
</dbReference>
<evidence type="ECO:0000256" key="3">
    <source>
        <dbReference type="ARBA" id="ARBA00001941"/>
    </source>
</evidence>
<dbReference type="PANTHER" id="PTHR43622">
    <property type="entry name" value="3-DEHYDROQUINATE SYNTHASE"/>
    <property type="match status" value="1"/>
</dbReference>
<protein>
    <recommendedName>
        <fullName evidence="9">3-dehydroquinate synthase</fullName>
        <ecNumber evidence="8">4.2.3.4</ecNumber>
    </recommendedName>
    <alternativeName>
        <fullName evidence="20">3-dehydroquinate synthase, chloroplastic</fullName>
    </alternativeName>
</protein>
<evidence type="ECO:0000256" key="19">
    <source>
        <dbReference type="ARBA" id="ARBA00056090"/>
    </source>
</evidence>
<dbReference type="Gene3D" id="1.20.1090.10">
    <property type="entry name" value="Dehydroquinate synthase-like - alpha domain"/>
    <property type="match status" value="1"/>
</dbReference>
<dbReference type="PANTHER" id="PTHR43622:SF7">
    <property type="entry name" value="3-DEHYDROQUINATE SYNTHASE, CHLOROPLASTIC"/>
    <property type="match status" value="1"/>
</dbReference>
<evidence type="ECO:0000256" key="10">
    <source>
        <dbReference type="ARBA" id="ARBA00022490"/>
    </source>
</evidence>
<evidence type="ECO:0000256" key="13">
    <source>
        <dbReference type="ARBA" id="ARBA00022741"/>
    </source>
</evidence>
<evidence type="ECO:0000256" key="6">
    <source>
        <dbReference type="ARBA" id="ARBA00004661"/>
    </source>
</evidence>
<keyword evidence="11" id="KW-0028">Amino-acid biosynthesis</keyword>
<feature type="domain" description="3-dehydroquinate synthase C-terminal" evidence="22">
    <location>
        <begin position="186"/>
        <end position="331"/>
    </location>
</feature>
<evidence type="ECO:0000313" key="24">
    <source>
        <dbReference type="Proteomes" id="UP000660262"/>
    </source>
</evidence>
<evidence type="ECO:0000256" key="16">
    <source>
        <dbReference type="ARBA" id="ARBA00023141"/>
    </source>
</evidence>
<evidence type="ECO:0000256" key="4">
    <source>
        <dbReference type="ARBA" id="ARBA00004229"/>
    </source>
</evidence>
<comment type="similarity">
    <text evidence="7">Belongs to the sugar phosphate cyclases superfamily. Dehydroquinate synthase family.</text>
</comment>
<comment type="cofactor">
    <cofactor evidence="2">
        <name>NAD(+)</name>
        <dbReference type="ChEBI" id="CHEBI:57540"/>
    </cofactor>
</comment>